<dbReference type="EMBL" id="DAKRPA010000349">
    <property type="protein sequence ID" value="DAZ93059.1"/>
    <property type="molecule type" value="Genomic_DNA"/>
</dbReference>
<evidence type="ECO:0000313" key="2">
    <source>
        <dbReference type="Proteomes" id="UP001146120"/>
    </source>
</evidence>
<dbReference type="Proteomes" id="UP001146120">
    <property type="component" value="Unassembled WGS sequence"/>
</dbReference>
<proteinExistence type="predicted"/>
<reference evidence="1" key="2">
    <citation type="journal article" date="2023" name="Microbiol Resour">
        <title>Decontamination and Annotation of the Draft Genome Sequence of the Oomycete Lagenidium giganteum ARSEF 373.</title>
        <authorList>
            <person name="Morgan W.R."/>
            <person name="Tartar A."/>
        </authorList>
    </citation>
    <scope>NUCLEOTIDE SEQUENCE</scope>
    <source>
        <strain evidence="1">ARSEF 373</strain>
    </source>
</reference>
<protein>
    <submittedName>
        <fullName evidence="1">Uncharacterized protein</fullName>
    </submittedName>
</protein>
<name>A0AAV2YK34_9STRA</name>
<comment type="caution">
    <text evidence="1">The sequence shown here is derived from an EMBL/GenBank/DDBJ whole genome shotgun (WGS) entry which is preliminary data.</text>
</comment>
<accession>A0AAV2YK34</accession>
<gene>
    <name evidence="1" type="ORF">N0F65_009733</name>
</gene>
<reference evidence="1" key="1">
    <citation type="submission" date="2022-11" db="EMBL/GenBank/DDBJ databases">
        <authorList>
            <person name="Morgan W.R."/>
            <person name="Tartar A."/>
        </authorList>
    </citation>
    <scope>NUCLEOTIDE SEQUENCE</scope>
    <source>
        <strain evidence="1">ARSEF 373</strain>
    </source>
</reference>
<evidence type="ECO:0000313" key="1">
    <source>
        <dbReference type="EMBL" id="DAZ93059.1"/>
    </source>
</evidence>
<sequence>MKRKWFQLVGEDGKALTSATSLSVDAEDVDTLRKAVFAEVSRALPATVIAADLTVFASRAAYSAKQKLPKSSSSVAEYGNDEDNSLIVQAPSRESGGAIVSAVSPNENERSFQKFNARVEHSKLEHQGGVPSTYTTYRTDTVKAFASLLDRIPATYDDELLWLGYLKATLDGGFPGMRFVLFSSYGSFDIYIVIPPANTIGLNATQLNPGLYLSRVELEDMVQSSINGKIVSDLIWILCSGHIGIARAILLFLQTMFGTIPRDAEDIEMELRSERLLQNIRSDYRSIPTADAFRRVIRAHDLSEEAKQKMIEVMNGVASGKPMLSSDGERTSRSRIAVELLTKFGFLYEDQTQQLQFASSMHFKIWLYSNRTDPIGYMISDVSHDDFVIACVKRMSASRLQHFACGNTRSIARERQIQMELYGATVSCLPRDVLVTPEWRTNDGKGFIDLVIRGSSILSFWELLVNGDDAVGHSKRFETGGTYHGSLTGSSRYVLIDFRQNKGVRHQKLGFLYVSFVDSFTTARIFGLGKPAADVELSK</sequence>
<dbReference type="AlphaFoldDB" id="A0AAV2YK34"/>
<keyword evidence="2" id="KW-1185">Reference proteome</keyword>
<organism evidence="1 2">
    <name type="scientific">Lagenidium giganteum</name>
    <dbReference type="NCBI Taxonomy" id="4803"/>
    <lineage>
        <taxon>Eukaryota</taxon>
        <taxon>Sar</taxon>
        <taxon>Stramenopiles</taxon>
        <taxon>Oomycota</taxon>
        <taxon>Peronosporomycetes</taxon>
        <taxon>Pythiales</taxon>
        <taxon>Pythiaceae</taxon>
    </lineage>
</organism>